<dbReference type="InterPro" id="IPR056935">
    <property type="entry name" value="Rv0428c-like_C"/>
</dbReference>
<name>A0A367YWQ0_9ACTN</name>
<organism evidence="3 4">
    <name type="scientific">Desertihabitans brevis</name>
    <dbReference type="NCBI Taxonomy" id="2268447"/>
    <lineage>
        <taxon>Bacteria</taxon>
        <taxon>Bacillati</taxon>
        <taxon>Actinomycetota</taxon>
        <taxon>Actinomycetes</taxon>
        <taxon>Propionibacteriales</taxon>
        <taxon>Propionibacteriaceae</taxon>
        <taxon>Desertihabitans</taxon>
    </lineage>
</organism>
<proteinExistence type="predicted"/>
<accession>A0A367YWQ0</accession>
<feature type="region of interest" description="Disordered" evidence="1">
    <location>
        <begin position="191"/>
        <end position="220"/>
    </location>
</feature>
<evidence type="ECO:0000313" key="4">
    <source>
        <dbReference type="Proteomes" id="UP000252770"/>
    </source>
</evidence>
<dbReference type="EMBL" id="QOUI01000006">
    <property type="protein sequence ID" value="RCK69432.1"/>
    <property type="molecule type" value="Genomic_DNA"/>
</dbReference>
<dbReference type="PROSITE" id="PS51186">
    <property type="entry name" value="GNAT"/>
    <property type="match status" value="1"/>
</dbReference>
<evidence type="ECO:0000313" key="3">
    <source>
        <dbReference type="EMBL" id="RCK69432.1"/>
    </source>
</evidence>
<dbReference type="Gene3D" id="3.40.630.30">
    <property type="match status" value="1"/>
</dbReference>
<dbReference type="Pfam" id="PF24551">
    <property type="entry name" value="SH3_Rv0428c"/>
    <property type="match status" value="1"/>
</dbReference>
<dbReference type="InterPro" id="IPR000182">
    <property type="entry name" value="GNAT_dom"/>
</dbReference>
<dbReference type="PANTHER" id="PTHR43072:SF60">
    <property type="entry name" value="L-2,4-DIAMINOBUTYRIC ACID ACETYLTRANSFERASE"/>
    <property type="match status" value="1"/>
</dbReference>
<dbReference type="Proteomes" id="UP000252770">
    <property type="component" value="Unassembled WGS sequence"/>
</dbReference>
<evidence type="ECO:0000259" key="2">
    <source>
        <dbReference type="PROSITE" id="PS51186"/>
    </source>
</evidence>
<comment type="caution">
    <text evidence="3">The sequence shown here is derived from an EMBL/GenBank/DDBJ whole genome shotgun (WGS) entry which is preliminary data.</text>
</comment>
<gene>
    <name evidence="3" type="ORF">DT076_11140</name>
</gene>
<dbReference type="InterPro" id="IPR056934">
    <property type="entry name" value="SH3_Rv0428c"/>
</dbReference>
<dbReference type="GO" id="GO:0016747">
    <property type="term" value="F:acyltransferase activity, transferring groups other than amino-acyl groups"/>
    <property type="evidence" value="ECO:0007669"/>
    <property type="project" value="InterPro"/>
</dbReference>
<feature type="domain" description="N-acetyltransferase" evidence="2">
    <location>
        <begin position="163"/>
        <end position="314"/>
    </location>
</feature>
<evidence type="ECO:0000256" key="1">
    <source>
        <dbReference type="SAM" id="MobiDB-lite"/>
    </source>
</evidence>
<protein>
    <submittedName>
        <fullName evidence="3">GNAT family N-acetyltransferase</fullName>
    </submittedName>
</protein>
<keyword evidence="3" id="KW-0808">Transferase</keyword>
<dbReference type="Pfam" id="PF24553">
    <property type="entry name" value="Rv0428c_C"/>
    <property type="match status" value="1"/>
</dbReference>
<reference evidence="3 4" key="1">
    <citation type="submission" date="2018-07" db="EMBL/GenBank/DDBJ databases">
        <title>Desertimonas flava gen. nov. sp. nov.</title>
        <authorList>
            <person name="Liu S."/>
        </authorList>
    </citation>
    <scope>NUCLEOTIDE SEQUENCE [LARGE SCALE GENOMIC DNA]</scope>
    <source>
        <strain evidence="3 4">16Sb5-5</strain>
    </source>
</reference>
<keyword evidence="4" id="KW-1185">Reference proteome</keyword>
<dbReference type="PANTHER" id="PTHR43072">
    <property type="entry name" value="N-ACETYLTRANSFERASE"/>
    <property type="match status" value="1"/>
</dbReference>
<dbReference type="InterPro" id="IPR016181">
    <property type="entry name" value="Acyl_CoA_acyltransferase"/>
</dbReference>
<sequence>MVVRHRRPEPGAEPPLSDALGDLVEVSEGVLVVRTRRGDVTVSRDAVVAVKEVPPPPSVPFDPLAADIAALQRLADASWPAPDRAALGDWTLRAAGGWTRRANSVLAVGAPGRGWRAALELCRGWYAERGLPLLLQVPEDDTSALLEPALRGCGLVPSGATDVLVGDLSQMDLSAAAEAEWASGPDPDWLATYRHQRDPGTAGPSVLAAPGAELGSLGPGRGEDGGIVRLWTSPDSGTTRWAVLSCLWVSPRHRGEGLGTALTLAAARRAAEHGARGLLLQVLPGNDPATALYARLGLRRHHRYAYWGRSEPQA</sequence>
<dbReference type="AlphaFoldDB" id="A0A367YWQ0"/>
<dbReference type="SUPFAM" id="SSF55729">
    <property type="entry name" value="Acyl-CoA N-acyltransferases (Nat)"/>
    <property type="match status" value="2"/>
</dbReference>
<dbReference type="RefSeq" id="WP_114126750.1">
    <property type="nucleotide sequence ID" value="NZ_QOUI01000006.1"/>
</dbReference>